<evidence type="ECO:0000256" key="4">
    <source>
        <dbReference type="ARBA" id="ARBA00005056"/>
    </source>
</evidence>
<evidence type="ECO:0000256" key="2">
    <source>
        <dbReference type="ARBA" id="ARBA00004766"/>
    </source>
</evidence>
<evidence type="ECO:0000256" key="14">
    <source>
        <dbReference type="ARBA" id="ARBA00022741"/>
    </source>
</evidence>
<name>A0A644WYX5_9ZZZZ</name>
<dbReference type="GO" id="GO:0004412">
    <property type="term" value="F:homoserine dehydrogenase activity"/>
    <property type="evidence" value="ECO:0007669"/>
    <property type="project" value="UniProtKB-EC"/>
</dbReference>
<dbReference type="Gene3D" id="3.40.50.720">
    <property type="entry name" value="NAD(P)-binding Rossmann-like Domain"/>
    <property type="match status" value="1"/>
</dbReference>
<keyword evidence="15 29" id="KW-0418">Kinase</keyword>
<evidence type="ECO:0000256" key="7">
    <source>
        <dbReference type="ARBA" id="ARBA00006753"/>
    </source>
</evidence>
<keyword evidence="17" id="KW-0521">NADP</keyword>
<comment type="pathway">
    <text evidence="2">Amino-acid biosynthesis; L-lysine biosynthesis via DAP pathway; (S)-tetrahydrodipicolinate from L-aspartate: step 1/4.</text>
</comment>
<evidence type="ECO:0000256" key="26">
    <source>
        <dbReference type="ARBA" id="ARBA00048841"/>
    </source>
</evidence>
<evidence type="ECO:0000256" key="25">
    <source>
        <dbReference type="ARBA" id="ARBA00048561"/>
    </source>
</evidence>
<organism evidence="29">
    <name type="scientific">bioreactor metagenome</name>
    <dbReference type="NCBI Taxonomy" id="1076179"/>
    <lineage>
        <taxon>unclassified sequences</taxon>
        <taxon>metagenomes</taxon>
        <taxon>ecological metagenomes</taxon>
    </lineage>
</organism>
<comment type="catalytic activity">
    <reaction evidence="25">
        <text>L-aspartate + ATP = 4-phospho-L-aspartate + ADP</text>
        <dbReference type="Rhea" id="RHEA:23776"/>
        <dbReference type="ChEBI" id="CHEBI:29991"/>
        <dbReference type="ChEBI" id="CHEBI:30616"/>
        <dbReference type="ChEBI" id="CHEBI:57535"/>
        <dbReference type="ChEBI" id="CHEBI:456216"/>
        <dbReference type="EC" id="2.7.2.4"/>
    </reaction>
    <physiologicalReaction direction="left-to-right" evidence="25">
        <dbReference type="Rhea" id="RHEA:23777"/>
    </physiologicalReaction>
</comment>
<evidence type="ECO:0000256" key="19">
    <source>
        <dbReference type="ARBA" id="ARBA00023027"/>
    </source>
</evidence>
<comment type="catalytic activity">
    <reaction evidence="26">
        <text>L-homoserine + NADP(+) = L-aspartate 4-semialdehyde + NADPH + H(+)</text>
        <dbReference type="Rhea" id="RHEA:15761"/>
        <dbReference type="ChEBI" id="CHEBI:15378"/>
        <dbReference type="ChEBI" id="CHEBI:57476"/>
        <dbReference type="ChEBI" id="CHEBI:57783"/>
        <dbReference type="ChEBI" id="CHEBI:58349"/>
        <dbReference type="ChEBI" id="CHEBI:537519"/>
        <dbReference type="EC" id="1.1.1.3"/>
    </reaction>
    <physiologicalReaction direction="right-to-left" evidence="26">
        <dbReference type="Rhea" id="RHEA:15763"/>
    </physiologicalReaction>
</comment>
<dbReference type="InterPro" id="IPR019811">
    <property type="entry name" value="HDH_CS"/>
</dbReference>
<evidence type="ECO:0000259" key="27">
    <source>
        <dbReference type="Pfam" id="PF00742"/>
    </source>
</evidence>
<dbReference type="InterPro" id="IPR005106">
    <property type="entry name" value="Asp/hSer_DH_NAD-bd"/>
</dbReference>
<dbReference type="FunFam" id="3.30.360.10:FF:000006">
    <property type="entry name" value="Bifunctional aspartokinase/homoserine dehydrogenase"/>
    <property type="match status" value="1"/>
</dbReference>
<evidence type="ECO:0000256" key="18">
    <source>
        <dbReference type="ARBA" id="ARBA00023002"/>
    </source>
</evidence>
<comment type="similarity">
    <text evidence="8">In the C-terminal section; belongs to the homoserine dehydrogenase family.</text>
</comment>
<comment type="caution">
    <text evidence="29">The sequence shown here is derived from an EMBL/GenBank/DDBJ whole genome shotgun (WGS) entry which is preliminary data.</text>
</comment>
<dbReference type="UniPathway" id="UPA00051">
    <property type="reaction ID" value="UER00465"/>
</dbReference>
<evidence type="ECO:0000256" key="8">
    <source>
        <dbReference type="ARBA" id="ARBA00007952"/>
    </source>
</evidence>
<comment type="pathway">
    <text evidence="3">Amino-acid biosynthesis; L-methionine biosynthesis via de novo pathway; L-homoserine from L-aspartate: step 1/3.</text>
</comment>
<comment type="pathway">
    <text evidence="4">Amino-acid biosynthesis; L-threonine biosynthesis; L-threonine from L-aspartate: step 3/5.</text>
</comment>
<gene>
    <name evidence="29" type="primary">thrA_7</name>
    <name evidence="29" type="ORF">SDC9_55436</name>
</gene>
<dbReference type="PANTHER" id="PTHR43070">
    <property type="match status" value="1"/>
</dbReference>
<reference evidence="29" key="1">
    <citation type="submission" date="2019-08" db="EMBL/GenBank/DDBJ databases">
        <authorList>
            <person name="Kucharzyk K."/>
            <person name="Murdoch R.W."/>
            <person name="Higgins S."/>
            <person name="Loffler F."/>
        </authorList>
    </citation>
    <scope>NUCLEOTIDE SEQUENCE</scope>
</reference>
<evidence type="ECO:0000256" key="1">
    <source>
        <dbReference type="ARBA" id="ARBA00001920"/>
    </source>
</evidence>
<dbReference type="SUPFAM" id="SSF55347">
    <property type="entry name" value="Glyceraldehyde-3-phosphate dehydrogenase-like, C-terminal domain"/>
    <property type="match status" value="1"/>
</dbReference>
<evidence type="ECO:0000256" key="16">
    <source>
        <dbReference type="ARBA" id="ARBA00022840"/>
    </source>
</evidence>
<comment type="pathway">
    <text evidence="5">Amino-acid biosynthesis; L-methionine biosynthesis via de novo pathway; L-homoserine from L-aspartate: step 3/3.</text>
</comment>
<dbReference type="FunFam" id="3.40.50.720:FF:000083">
    <property type="entry name" value="Bifunctional aspartokinase/homoserine dehydrogenase"/>
    <property type="match status" value="1"/>
</dbReference>
<keyword evidence="16" id="KW-0067">ATP-binding</keyword>
<dbReference type="PANTHER" id="PTHR43070:SF5">
    <property type="entry name" value="HOMOSERINE DEHYDROGENASE"/>
    <property type="match status" value="1"/>
</dbReference>
<keyword evidence="19" id="KW-0520">NAD</keyword>
<dbReference type="GO" id="GO:0009085">
    <property type="term" value="P:lysine biosynthetic process"/>
    <property type="evidence" value="ECO:0007669"/>
    <property type="project" value="UniProtKB-KW"/>
</dbReference>
<comment type="similarity">
    <text evidence="7">Belongs to the homoserine dehydrogenase family.</text>
</comment>
<dbReference type="PROSITE" id="PS01042">
    <property type="entry name" value="HOMOSER_DHGENASE"/>
    <property type="match status" value="1"/>
</dbReference>
<evidence type="ECO:0000256" key="24">
    <source>
        <dbReference type="ARBA" id="ARBA00044938"/>
    </source>
</evidence>
<dbReference type="UniPathway" id="UPA00050">
    <property type="reaction ID" value="UER00063"/>
</dbReference>
<evidence type="ECO:0000256" key="6">
    <source>
        <dbReference type="ARBA" id="ARBA00005139"/>
    </source>
</evidence>
<evidence type="ECO:0000256" key="5">
    <source>
        <dbReference type="ARBA" id="ARBA00005062"/>
    </source>
</evidence>
<feature type="domain" description="Aspartate/homoserine dehydrogenase NAD-binding" evidence="28">
    <location>
        <begin position="18"/>
        <end position="153"/>
    </location>
</feature>
<dbReference type="InterPro" id="IPR022697">
    <property type="entry name" value="HDH_short"/>
</dbReference>
<evidence type="ECO:0000256" key="10">
    <source>
        <dbReference type="ARBA" id="ARBA00022605"/>
    </source>
</evidence>
<dbReference type="InterPro" id="IPR011147">
    <property type="entry name" value="Bifunc_Aspkin/hSer_DH"/>
</dbReference>
<dbReference type="InterPro" id="IPR036291">
    <property type="entry name" value="NAD(P)-bd_dom_sf"/>
</dbReference>
<dbReference type="AlphaFoldDB" id="A0A644WYX5"/>
<feature type="domain" description="Homoserine dehydrogenase catalytic" evidence="27">
    <location>
        <begin position="161"/>
        <end position="357"/>
    </location>
</feature>
<dbReference type="InterPro" id="IPR001342">
    <property type="entry name" value="HDH_cat"/>
</dbReference>
<dbReference type="GO" id="GO:0004072">
    <property type="term" value="F:aspartate kinase activity"/>
    <property type="evidence" value="ECO:0007669"/>
    <property type="project" value="UniProtKB-EC"/>
</dbReference>
<comment type="cofactor">
    <cofactor evidence="1">
        <name>a metal cation</name>
        <dbReference type="ChEBI" id="CHEBI:25213"/>
    </cofactor>
</comment>
<evidence type="ECO:0000256" key="23">
    <source>
        <dbReference type="ARBA" id="ARBA00023268"/>
    </source>
</evidence>
<dbReference type="PIRSF" id="PIRSF036497">
    <property type="entry name" value="HDH_short"/>
    <property type="match status" value="1"/>
</dbReference>
<dbReference type="GO" id="GO:0046872">
    <property type="term" value="F:metal ion binding"/>
    <property type="evidence" value="ECO:0007669"/>
    <property type="project" value="UniProtKB-KW"/>
</dbReference>
<dbReference type="GO" id="GO:0009090">
    <property type="term" value="P:homoserine biosynthetic process"/>
    <property type="evidence" value="ECO:0007669"/>
    <property type="project" value="TreeGrafter"/>
</dbReference>
<sequence length="367" mass="40494">MHARFFLSKQALSVGLIGPGNIGGTLLGQIAKESIRLKEQFGLDIHIRGIANSRQMILDQDGIDPANWKERFASESIPMDLDLFTRHIGATYFPHSLIIDCTTSSTLAELYASWMEMGIHVITPNKKAGTAPMAYYDHLFDTCLKTGRRFLYETTVGAGLPVIWTLKDLVQTGDRVHRIEGIVSGTLAWLFSSYDASKPFSTLVRQAMEMGYTEPDPRDDLSGMDVGRKTVILARELGYQVEVADIPIQSLVPEGLEQGSVQQFLDQLELLDPVIETAYHEAKIQNHRLRYVGVVDESGKCSASLKSFPLDHPFAQAQGTDNVICFTTDRYDTQPLVIKGPGAGREVTAGGVFSDILRLAAYLGARI</sequence>
<comment type="similarity">
    <text evidence="9">In the N-terminal section; belongs to the aspartokinase family.</text>
</comment>
<evidence type="ECO:0000256" key="15">
    <source>
        <dbReference type="ARBA" id="ARBA00022777"/>
    </source>
</evidence>
<evidence type="ECO:0000256" key="17">
    <source>
        <dbReference type="ARBA" id="ARBA00022857"/>
    </source>
</evidence>
<dbReference type="GO" id="GO:0009088">
    <property type="term" value="P:threonine biosynthetic process"/>
    <property type="evidence" value="ECO:0007669"/>
    <property type="project" value="UniProtKB-UniPathway"/>
</dbReference>
<evidence type="ECO:0000313" key="29">
    <source>
        <dbReference type="EMBL" id="MPM09120.1"/>
    </source>
</evidence>
<evidence type="ECO:0000256" key="20">
    <source>
        <dbReference type="ARBA" id="ARBA00023053"/>
    </source>
</evidence>
<dbReference type="EMBL" id="VSSQ01001532">
    <property type="protein sequence ID" value="MPM09120.1"/>
    <property type="molecule type" value="Genomic_DNA"/>
</dbReference>
<dbReference type="SUPFAM" id="SSF51735">
    <property type="entry name" value="NAD(P)-binding Rossmann-fold domains"/>
    <property type="match status" value="1"/>
</dbReference>
<evidence type="ECO:0000259" key="28">
    <source>
        <dbReference type="Pfam" id="PF03447"/>
    </source>
</evidence>
<keyword evidence="23" id="KW-0511">Multifunctional enzyme</keyword>
<keyword evidence="21" id="KW-0457">Lysine biosynthesis</keyword>
<keyword evidence="13" id="KW-0479">Metal-binding</keyword>
<dbReference type="Pfam" id="PF03447">
    <property type="entry name" value="NAD_binding_3"/>
    <property type="match status" value="1"/>
</dbReference>
<comment type="function">
    <text evidence="24">Bifunctional aspartate kinase and homoserine dehydrogenase that catalyzes the first and the third steps toward the synthesis of lysine, methionine and threonine from aspartate.</text>
</comment>
<evidence type="ECO:0000256" key="11">
    <source>
        <dbReference type="ARBA" id="ARBA00022679"/>
    </source>
</evidence>
<keyword evidence="18" id="KW-0560">Oxidoreductase</keyword>
<keyword evidence="10" id="KW-0028">Amino-acid biosynthesis</keyword>
<dbReference type="GO" id="GO:0009086">
    <property type="term" value="P:methionine biosynthetic process"/>
    <property type="evidence" value="ECO:0007669"/>
    <property type="project" value="UniProtKB-KW"/>
</dbReference>
<dbReference type="GO" id="GO:0050661">
    <property type="term" value="F:NADP binding"/>
    <property type="evidence" value="ECO:0007669"/>
    <property type="project" value="InterPro"/>
</dbReference>
<keyword evidence="11" id="KW-0808">Transferase</keyword>
<evidence type="ECO:0000256" key="21">
    <source>
        <dbReference type="ARBA" id="ARBA00023154"/>
    </source>
</evidence>
<evidence type="ECO:0000256" key="22">
    <source>
        <dbReference type="ARBA" id="ARBA00023167"/>
    </source>
</evidence>
<keyword evidence="20" id="KW-0915">Sodium</keyword>
<keyword evidence="22" id="KW-0486">Methionine biosynthesis</keyword>
<dbReference type="Pfam" id="PF00742">
    <property type="entry name" value="Homoserine_dh"/>
    <property type="match status" value="1"/>
</dbReference>
<dbReference type="Gene3D" id="3.30.360.10">
    <property type="entry name" value="Dihydrodipicolinate Reductase, domain 2"/>
    <property type="match status" value="1"/>
</dbReference>
<evidence type="ECO:0000256" key="3">
    <source>
        <dbReference type="ARBA" id="ARBA00004986"/>
    </source>
</evidence>
<proteinExistence type="inferred from homology"/>
<accession>A0A644WYX5</accession>
<keyword evidence="12" id="KW-0791">Threonine biosynthesis</keyword>
<evidence type="ECO:0000256" key="13">
    <source>
        <dbReference type="ARBA" id="ARBA00022723"/>
    </source>
</evidence>
<comment type="pathway">
    <text evidence="6">Amino-acid biosynthesis; L-threonine biosynthesis; L-threonine from L-aspartate: step 1/5.</text>
</comment>
<evidence type="ECO:0000256" key="12">
    <source>
        <dbReference type="ARBA" id="ARBA00022697"/>
    </source>
</evidence>
<dbReference type="GO" id="GO:0005524">
    <property type="term" value="F:ATP binding"/>
    <property type="evidence" value="ECO:0007669"/>
    <property type="project" value="UniProtKB-KW"/>
</dbReference>
<protein>
    <submittedName>
        <fullName evidence="29">Bifunctional aspartokinase/homoserine dehydrogenase 1</fullName>
    </submittedName>
</protein>
<evidence type="ECO:0000256" key="9">
    <source>
        <dbReference type="ARBA" id="ARBA00010046"/>
    </source>
</evidence>
<keyword evidence="14" id="KW-0547">Nucleotide-binding</keyword>